<evidence type="ECO:0000259" key="1">
    <source>
        <dbReference type="Pfam" id="PF13472"/>
    </source>
</evidence>
<dbReference type="EMBL" id="DVLX01000051">
    <property type="protein sequence ID" value="HIT99487.1"/>
    <property type="molecule type" value="Genomic_DNA"/>
</dbReference>
<reference evidence="2" key="2">
    <citation type="journal article" date="2021" name="PeerJ">
        <title>Extensive microbial diversity within the chicken gut microbiome revealed by metagenomics and culture.</title>
        <authorList>
            <person name="Gilroy R."/>
            <person name="Ravi A."/>
            <person name="Getino M."/>
            <person name="Pursley I."/>
            <person name="Horton D.L."/>
            <person name="Alikhan N.F."/>
            <person name="Baker D."/>
            <person name="Gharbi K."/>
            <person name="Hall N."/>
            <person name="Watson M."/>
            <person name="Adriaenssens E.M."/>
            <person name="Foster-Nyarko E."/>
            <person name="Jarju S."/>
            <person name="Secka A."/>
            <person name="Antonio M."/>
            <person name="Oren A."/>
            <person name="Chaudhuri R.R."/>
            <person name="La Ragione R."/>
            <person name="Hildebrand F."/>
            <person name="Pallen M.J."/>
        </authorList>
    </citation>
    <scope>NUCLEOTIDE SEQUENCE</scope>
    <source>
        <strain evidence="2">CHK176-22527</strain>
    </source>
</reference>
<proteinExistence type="predicted"/>
<name>A0A9D1HEG1_9FIRM</name>
<evidence type="ECO:0000313" key="2">
    <source>
        <dbReference type="EMBL" id="HIT99487.1"/>
    </source>
</evidence>
<dbReference type="Gene3D" id="3.40.50.1110">
    <property type="entry name" value="SGNH hydrolase"/>
    <property type="match status" value="1"/>
</dbReference>
<dbReference type="Pfam" id="PF13472">
    <property type="entry name" value="Lipase_GDSL_2"/>
    <property type="match status" value="1"/>
</dbReference>
<dbReference type="AlphaFoldDB" id="A0A9D1HEG1"/>
<dbReference type="InterPro" id="IPR013830">
    <property type="entry name" value="SGNH_hydro"/>
</dbReference>
<reference evidence="2" key="1">
    <citation type="submission" date="2020-10" db="EMBL/GenBank/DDBJ databases">
        <authorList>
            <person name="Gilroy R."/>
        </authorList>
    </citation>
    <scope>NUCLEOTIDE SEQUENCE</scope>
    <source>
        <strain evidence="2">CHK176-22527</strain>
    </source>
</reference>
<dbReference type="SUPFAM" id="SSF52266">
    <property type="entry name" value="SGNH hydrolase"/>
    <property type="match status" value="1"/>
</dbReference>
<accession>A0A9D1HEG1</accession>
<comment type="caution">
    <text evidence="2">The sequence shown here is derived from an EMBL/GenBank/DDBJ whole genome shotgun (WGS) entry which is preliminary data.</text>
</comment>
<dbReference type="InterPro" id="IPR051532">
    <property type="entry name" value="Ester_Hydrolysis_Enzymes"/>
</dbReference>
<organism evidence="2 3">
    <name type="scientific">Candidatus Allocopromorpha excrementavium</name>
    <dbReference type="NCBI Taxonomy" id="2840741"/>
    <lineage>
        <taxon>Bacteria</taxon>
        <taxon>Bacillati</taxon>
        <taxon>Bacillota</taxon>
        <taxon>Clostridia</taxon>
        <taxon>Eubacteriales</taxon>
        <taxon>Eubacteriaceae</taxon>
        <taxon>Eubacteriaceae incertae sedis</taxon>
        <taxon>Candidatus Allocopromorpha</taxon>
    </lineage>
</organism>
<protein>
    <submittedName>
        <fullName evidence="2">Lysophospholipase</fullName>
    </submittedName>
</protein>
<gene>
    <name evidence="2" type="ORF">IAD12_04460</name>
</gene>
<dbReference type="PANTHER" id="PTHR30383:SF5">
    <property type="entry name" value="SGNH HYDROLASE-TYPE ESTERASE DOMAIN-CONTAINING PROTEIN"/>
    <property type="match status" value="1"/>
</dbReference>
<dbReference type="PANTHER" id="PTHR30383">
    <property type="entry name" value="THIOESTERASE 1/PROTEASE 1/LYSOPHOSPHOLIPASE L1"/>
    <property type="match status" value="1"/>
</dbReference>
<dbReference type="Proteomes" id="UP000824159">
    <property type="component" value="Unassembled WGS sequence"/>
</dbReference>
<evidence type="ECO:0000313" key="3">
    <source>
        <dbReference type="Proteomes" id="UP000824159"/>
    </source>
</evidence>
<dbReference type="GO" id="GO:0004622">
    <property type="term" value="F:phosphatidylcholine lysophospholipase activity"/>
    <property type="evidence" value="ECO:0007669"/>
    <property type="project" value="TreeGrafter"/>
</dbReference>
<sequence length="238" mass="27377">MDRKDKKLYTSKDISELINLDHDLEKKKKIRSFRQLNKYAKQGQILFTGSSLMEQFPVCELYSSLCPGSKKILYNRGVGGFTSDEFINDIDTVMLDIEPSKIFINVGTNDMNSDSDTNGEDAITHIISNYENILKAADEHLSDPEIYIMAYYPVNTNVINMLKDRDLYEKFKTRSNEKISEANVQLKKFADTHDCFFIDANSGLTDSKGELRPEFTIDGVHMYPDAYRIVFENIVKYI</sequence>
<dbReference type="InterPro" id="IPR036514">
    <property type="entry name" value="SGNH_hydro_sf"/>
</dbReference>
<feature type="domain" description="SGNH hydrolase-type esterase" evidence="1">
    <location>
        <begin position="74"/>
        <end position="229"/>
    </location>
</feature>